<dbReference type="Pfam" id="PF01844">
    <property type="entry name" value="HNH"/>
    <property type="match status" value="1"/>
</dbReference>
<dbReference type="Pfam" id="PF26345">
    <property type="entry name" value="ScoMcrA_N"/>
    <property type="match status" value="1"/>
</dbReference>
<dbReference type="InterPro" id="IPR003615">
    <property type="entry name" value="HNH_nuc"/>
</dbReference>
<dbReference type="GO" id="GO:0004519">
    <property type="term" value="F:endonuclease activity"/>
    <property type="evidence" value="ECO:0007669"/>
    <property type="project" value="InterPro"/>
</dbReference>
<dbReference type="EMBL" id="BA000012">
    <property type="protein sequence ID" value="BAB53647.1"/>
    <property type="molecule type" value="Genomic_DNA"/>
</dbReference>
<dbReference type="Proteomes" id="UP000000552">
    <property type="component" value="Chromosome"/>
</dbReference>
<accession>Q984I3</accession>
<evidence type="ECO:0000313" key="3">
    <source>
        <dbReference type="EMBL" id="BAB53647.1"/>
    </source>
</evidence>
<protein>
    <submittedName>
        <fullName evidence="3">Mll7993 protein</fullName>
    </submittedName>
</protein>
<name>Q984I3_RHILO</name>
<dbReference type="KEGG" id="mlo:mll7993"/>
<feature type="domain" description="ScoMcrA-like N-terminal head" evidence="2">
    <location>
        <begin position="5"/>
        <end position="90"/>
    </location>
</feature>
<gene>
    <name evidence="3" type="ordered locus">mll7993</name>
</gene>
<dbReference type="GO" id="GO:0008270">
    <property type="term" value="F:zinc ion binding"/>
    <property type="evidence" value="ECO:0007669"/>
    <property type="project" value="InterPro"/>
</dbReference>
<evidence type="ECO:0000259" key="2">
    <source>
        <dbReference type="Pfam" id="PF26345"/>
    </source>
</evidence>
<dbReference type="InterPro" id="IPR002711">
    <property type="entry name" value="HNH"/>
</dbReference>
<reference evidence="3 4" key="1">
    <citation type="journal article" date="2000" name="DNA Res.">
        <title>Complete genome structure of the nitrogen-fixing symbiotic bacterium Mesorhizobium loti.</title>
        <authorList>
            <person name="Kaneko T."/>
            <person name="Nakamura Y."/>
            <person name="Sato S."/>
            <person name="Asamizu E."/>
            <person name="Kato T."/>
            <person name="Sasamoto S."/>
            <person name="Watanabe A."/>
            <person name="Idesawa K."/>
            <person name="Ishikawa A."/>
            <person name="Kawashima K."/>
            <person name="Kimura T."/>
            <person name="Kishida Y."/>
            <person name="Kiyokawa C."/>
            <person name="Kohara M."/>
            <person name="Matsumoto M."/>
            <person name="Matsuno A."/>
            <person name="Mochizuki Y."/>
            <person name="Nakayama S."/>
            <person name="Nakazaki N."/>
            <person name="Shimpo S."/>
            <person name="Sugimoto M."/>
            <person name="Takeuchi C."/>
            <person name="Yamada M."/>
            <person name="Tabata S."/>
        </authorList>
    </citation>
    <scope>NUCLEOTIDE SEQUENCE [LARGE SCALE GENOMIC DNA]</scope>
    <source>
        <strain evidence="4">LMG 29417 / CECT 9101 / MAFF 303099</strain>
    </source>
</reference>
<dbReference type="InterPro" id="IPR058807">
    <property type="entry name" value="ScoMcrA_N"/>
</dbReference>
<dbReference type="HOGENOM" id="CLU_069068_0_0_5"/>
<dbReference type="GO" id="GO:0003676">
    <property type="term" value="F:nucleic acid binding"/>
    <property type="evidence" value="ECO:0007669"/>
    <property type="project" value="InterPro"/>
</dbReference>
<evidence type="ECO:0000313" key="4">
    <source>
        <dbReference type="Proteomes" id="UP000000552"/>
    </source>
</evidence>
<dbReference type="SMR" id="Q984I3"/>
<feature type="domain" description="HNH" evidence="1">
    <location>
        <begin position="259"/>
        <end position="313"/>
    </location>
</feature>
<sequence length="332" mass="36554">MAVEELTRSAVEAAIHEYDAKGRKAFLEEYGFKGARDYFLMVGGINYDSKAIVAVAHKFLTTGRPLTHDELTGGKNDAAKKLVSLGFQVTTPGENPDWTWDEHVLALDLYFRLKGSAFAKNDPRIVALSGILQARGNATGVAATAKFRNVNGVYMKLMNFRRLDPDAQAAGRVGLTRGSRGEVEVWRRYFDDRSALETAVRVIQSGSRGDTFSANLDTDDEGSAEGSVVLRAHKTRERDATLASKKKAAVLAALGELACEVCDMTFQKHYGDHGKGFIEVHHIDPIALSEEGRRTTLAQLACVCSNCHKMLHRGGLREISWLRQQLNSPSRE</sequence>
<dbReference type="CDD" id="cd00085">
    <property type="entry name" value="HNHc"/>
    <property type="match status" value="1"/>
</dbReference>
<proteinExistence type="predicted"/>
<dbReference type="eggNOG" id="COG3183">
    <property type="taxonomic scope" value="Bacteria"/>
</dbReference>
<dbReference type="AlphaFoldDB" id="Q984I3"/>
<dbReference type="REBASE" id="161003">
    <property type="entry name" value="MloORF7992P"/>
</dbReference>
<organism evidence="3 4">
    <name type="scientific">Mesorhizobium japonicum (strain LMG 29417 / CECT 9101 / MAFF 303099)</name>
    <name type="common">Mesorhizobium loti (strain MAFF 303099)</name>
    <dbReference type="NCBI Taxonomy" id="266835"/>
    <lineage>
        <taxon>Bacteria</taxon>
        <taxon>Pseudomonadati</taxon>
        <taxon>Pseudomonadota</taxon>
        <taxon>Alphaproteobacteria</taxon>
        <taxon>Hyphomicrobiales</taxon>
        <taxon>Phyllobacteriaceae</taxon>
        <taxon>Mesorhizobium</taxon>
    </lineage>
</organism>
<evidence type="ECO:0000259" key="1">
    <source>
        <dbReference type="Pfam" id="PF01844"/>
    </source>
</evidence>